<proteinExistence type="inferred from homology"/>
<evidence type="ECO:0008006" key="6">
    <source>
        <dbReference type="Google" id="ProtNLM"/>
    </source>
</evidence>
<sequence>MSERKLLVMLGSGPGIGVGVSKLFASRGFSKIALCSRNAERLQTDAANVARAANPGVEVKTYPVDLADTKAIEKVLAQVEKELGTAEVVVYNASHVTKSKLGEYSEEEVEVDLKISTIGLYTVAKLVLPQLASLAKSSPTSKPSLLVTSGGLFKSPFAPYFSLSLSKAAQHSLTMSLSQEYAKQGVHVVAMVVHGLVKPEGDENFGPGVIADVYWKLYEQGAKGETETWISPPEGDKESREWQERKRTEAL</sequence>
<evidence type="ECO:0000256" key="3">
    <source>
        <dbReference type="SAM" id="MobiDB-lite"/>
    </source>
</evidence>
<accession>A0A517L008</accession>
<comment type="similarity">
    <text evidence="1">Belongs to the short-chain dehydrogenases/reductases (SDR) family.</text>
</comment>
<protein>
    <recommendedName>
        <fullName evidence="6">Ketoreductase (KR) domain-containing protein</fullName>
    </recommendedName>
</protein>
<evidence type="ECO:0000256" key="1">
    <source>
        <dbReference type="ARBA" id="ARBA00006484"/>
    </source>
</evidence>
<dbReference type="Proteomes" id="UP000316270">
    <property type="component" value="Chromosome 2"/>
</dbReference>
<dbReference type="Gene3D" id="3.40.50.720">
    <property type="entry name" value="NAD(P)-binding Rossmann-like Domain"/>
    <property type="match status" value="1"/>
</dbReference>
<gene>
    <name evidence="4" type="ORF">FKW77_009013</name>
</gene>
<dbReference type="SUPFAM" id="SSF51735">
    <property type="entry name" value="NAD(P)-binding Rossmann-fold domains"/>
    <property type="match status" value="1"/>
</dbReference>
<dbReference type="STRING" id="50376.A0A517L008"/>
<dbReference type="PANTHER" id="PTHR43669:SF3">
    <property type="entry name" value="ALCOHOL DEHYDROGENASE, PUTATIVE (AFU_ORTHOLOGUE AFUA_3G03445)-RELATED"/>
    <property type="match status" value="1"/>
</dbReference>
<evidence type="ECO:0000256" key="2">
    <source>
        <dbReference type="ARBA" id="ARBA00023002"/>
    </source>
</evidence>
<dbReference type="EMBL" id="CP042186">
    <property type="protein sequence ID" value="QDS68978.1"/>
    <property type="molecule type" value="Genomic_DNA"/>
</dbReference>
<dbReference type="Pfam" id="PF00106">
    <property type="entry name" value="adh_short"/>
    <property type="match status" value="1"/>
</dbReference>
<evidence type="ECO:0000313" key="4">
    <source>
        <dbReference type="EMBL" id="QDS68978.1"/>
    </source>
</evidence>
<dbReference type="PRINTS" id="PR00081">
    <property type="entry name" value="GDHRDH"/>
</dbReference>
<name>A0A517L008_9PEZI</name>
<dbReference type="AlphaFoldDB" id="A0A517L008"/>
<keyword evidence="5" id="KW-1185">Reference proteome</keyword>
<dbReference type="InterPro" id="IPR036291">
    <property type="entry name" value="NAD(P)-bd_dom_sf"/>
</dbReference>
<dbReference type="OrthoDB" id="5336600at2759"/>
<feature type="region of interest" description="Disordered" evidence="3">
    <location>
        <begin position="226"/>
        <end position="251"/>
    </location>
</feature>
<reference evidence="4 5" key="1">
    <citation type="submission" date="2019-07" db="EMBL/GenBank/DDBJ databases">
        <title>Finished genome of Venturia effusa.</title>
        <authorList>
            <person name="Young C.A."/>
            <person name="Cox M.P."/>
            <person name="Ganley A.R.D."/>
            <person name="David W.J."/>
        </authorList>
    </citation>
    <scope>NUCLEOTIDE SEQUENCE [LARGE SCALE GENOMIC DNA]</scope>
    <source>
        <strain evidence="5">albino</strain>
    </source>
</reference>
<organism evidence="4 5">
    <name type="scientific">Venturia effusa</name>
    <dbReference type="NCBI Taxonomy" id="50376"/>
    <lineage>
        <taxon>Eukaryota</taxon>
        <taxon>Fungi</taxon>
        <taxon>Dikarya</taxon>
        <taxon>Ascomycota</taxon>
        <taxon>Pezizomycotina</taxon>
        <taxon>Dothideomycetes</taxon>
        <taxon>Pleosporomycetidae</taxon>
        <taxon>Venturiales</taxon>
        <taxon>Venturiaceae</taxon>
        <taxon>Venturia</taxon>
    </lineage>
</organism>
<dbReference type="InterPro" id="IPR002347">
    <property type="entry name" value="SDR_fam"/>
</dbReference>
<feature type="compositionally biased region" description="Basic and acidic residues" evidence="3">
    <location>
        <begin position="234"/>
        <end position="251"/>
    </location>
</feature>
<evidence type="ECO:0000313" key="5">
    <source>
        <dbReference type="Proteomes" id="UP000316270"/>
    </source>
</evidence>
<keyword evidence="2" id="KW-0560">Oxidoreductase</keyword>
<dbReference type="GO" id="GO:0016491">
    <property type="term" value="F:oxidoreductase activity"/>
    <property type="evidence" value="ECO:0007669"/>
    <property type="project" value="UniProtKB-KW"/>
</dbReference>
<dbReference type="PANTHER" id="PTHR43669">
    <property type="entry name" value="5-KETO-D-GLUCONATE 5-REDUCTASE"/>
    <property type="match status" value="1"/>
</dbReference>